<dbReference type="EMBL" id="REGA01000022">
    <property type="protein sequence ID" value="RQG90943.1"/>
    <property type="molecule type" value="Genomic_DNA"/>
</dbReference>
<name>A0A3N6LNH8_NATCH</name>
<evidence type="ECO:0000256" key="1">
    <source>
        <dbReference type="SAM" id="Phobius"/>
    </source>
</evidence>
<organism evidence="2 3">
    <name type="scientific">Natrarchaeobius chitinivorans</name>
    <dbReference type="NCBI Taxonomy" id="1679083"/>
    <lineage>
        <taxon>Archaea</taxon>
        <taxon>Methanobacteriati</taxon>
        <taxon>Methanobacteriota</taxon>
        <taxon>Stenosarchaea group</taxon>
        <taxon>Halobacteria</taxon>
        <taxon>Halobacteriales</taxon>
        <taxon>Natrialbaceae</taxon>
        <taxon>Natrarchaeobius</taxon>
    </lineage>
</organism>
<feature type="transmembrane region" description="Helical" evidence="1">
    <location>
        <begin position="57"/>
        <end position="76"/>
    </location>
</feature>
<comment type="caution">
    <text evidence="2">The sequence shown here is derived from an EMBL/GenBank/DDBJ whole genome shotgun (WGS) entry which is preliminary data.</text>
</comment>
<protein>
    <submittedName>
        <fullName evidence="2">Uncharacterized protein</fullName>
    </submittedName>
</protein>
<feature type="transmembrane region" description="Helical" evidence="1">
    <location>
        <begin position="16"/>
        <end position="37"/>
    </location>
</feature>
<dbReference type="OrthoDB" id="203722at2157"/>
<keyword evidence="3" id="KW-1185">Reference proteome</keyword>
<dbReference type="RefSeq" id="WP_124197220.1">
    <property type="nucleotide sequence ID" value="NZ_REGA01000022.1"/>
</dbReference>
<evidence type="ECO:0000313" key="2">
    <source>
        <dbReference type="EMBL" id="RQG90943.1"/>
    </source>
</evidence>
<keyword evidence="1" id="KW-0812">Transmembrane</keyword>
<dbReference type="AlphaFoldDB" id="A0A3N6LNH8"/>
<dbReference type="Proteomes" id="UP000282323">
    <property type="component" value="Unassembled WGS sequence"/>
</dbReference>
<evidence type="ECO:0000313" key="3">
    <source>
        <dbReference type="Proteomes" id="UP000282323"/>
    </source>
</evidence>
<gene>
    <name evidence="2" type="ORF">EA473_19345</name>
</gene>
<keyword evidence="1" id="KW-0472">Membrane</keyword>
<keyword evidence="1" id="KW-1133">Transmembrane helix</keyword>
<sequence length="80" mass="8947">MSRTKNANSRIDGNKLAVTIVAGSVFVLTLVFLLYWIGILEYIVPDHGPAADAVPLYFLLAVTAVLLAVWGWLRFFSFFR</sequence>
<proteinExistence type="predicted"/>
<accession>A0A3N6LNH8</accession>
<reference evidence="2 3" key="1">
    <citation type="submission" date="2018-10" db="EMBL/GenBank/DDBJ databases">
        <title>Natrarchaeobius chitinivorans gen. nov., sp. nov., and Natrarchaeobius haloalkaliphilus sp. nov., alkaliphilic, chitin-utilizing haloarchaea from hypersaline alkaline lakes.</title>
        <authorList>
            <person name="Sorokin D.Y."/>
            <person name="Elcheninov A.G."/>
            <person name="Kostrikina N.A."/>
            <person name="Bale N.J."/>
            <person name="Sinninghe Damste J.S."/>
            <person name="Khijniak T.V."/>
            <person name="Kublanov I.V."/>
            <person name="Toshchakov S.V."/>
        </authorList>
    </citation>
    <scope>NUCLEOTIDE SEQUENCE [LARGE SCALE GENOMIC DNA]</scope>
    <source>
        <strain evidence="2 3">AArcht4T</strain>
    </source>
</reference>